<dbReference type="SUPFAM" id="SSF55811">
    <property type="entry name" value="Nudix"/>
    <property type="match status" value="1"/>
</dbReference>
<evidence type="ECO:0000313" key="3">
    <source>
        <dbReference type="EMBL" id="TWI70282.1"/>
    </source>
</evidence>
<evidence type="ECO:0000313" key="4">
    <source>
        <dbReference type="Proteomes" id="UP000318307"/>
    </source>
</evidence>
<dbReference type="InterPro" id="IPR020084">
    <property type="entry name" value="NUDIX_hydrolase_CS"/>
</dbReference>
<dbReference type="OrthoDB" id="9761969at2"/>
<sequence>MTEKNAYPVPAVGAVVFHENKVLLVRRGKAPAAGYWAIPGGKMNLGEGYGLTAEREIFEETGIRIRAGKVVWVMDLVEKDDQGRVLWHYLIVDVLGHYLEGQPKAGDDAKEAAWVSEEELENLQVSPDTLKMLAEVFGFGNHDRGTCKR</sequence>
<dbReference type="EMBL" id="VLLC01000018">
    <property type="protein sequence ID" value="TWI70282.1"/>
    <property type="molecule type" value="Genomic_DNA"/>
</dbReference>
<dbReference type="PROSITE" id="PS51462">
    <property type="entry name" value="NUDIX"/>
    <property type="match status" value="1"/>
</dbReference>
<evidence type="ECO:0000259" key="2">
    <source>
        <dbReference type="PROSITE" id="PS51462"/>
    </source>
</evidence>
<dbReference type="InterPro" id="IPR015797">
    <property type="entry name" value="NUDIX_hydrolase-like_dom_sf"/>
</dbReference>
<feature type="domain" description="Nudix hydrolase" evidence="2">
    <location>
        <begin position="7"/>
        <end position="137"/>
    </location>
</feature>
<dbReference type="PANTHER" id="PTHR43736">
    <property type="entry name" value="ADP-RIBOSE PYROPHOSPHATASE"/>
    <property type="match status" value="1"/>
</dbReference>
<dbReference type="Proteomes" id="UP000318307">
    <property type="component" value="Unassembled WGS sequence"/>
</dbReference>
<organism evidence="3 4">
    <name type="scientific">Desulfobotulus alkaliphilus</name>
    <dbReference type="NCBI Taxonomy" id="622671"/>
    <lineage>
        <taxon>Bacteria</taxon>
        <taxon>Pseudomonadati</taxon>
        <taxon>Thermodesulfobacteriota</taxon>
        <taxon>Desulfobacteria</taxon>
        <taxon>Desulfobacterales</taxon>
        <taxon>Desulfobacteraceae</taxon>
        <taxon>Desulfobotulus</taxon>
    </lineage>
</organism>
<name>A0A562RMP4_9BACT</name>
<keyword evidence="1" id="KW-0378">Hydrolase</keyword>
<reference evidence="3 4" key="1">
    <citation type="submission" date="2019-07" db="EMBL/GenBank/DDBJ databases">
        <title>Genome sequencing of 100 strains of the haloalkaliphilic chemolithoautotrophic sulfur-oxidizing bacterium Thioalkalivibrio.</title>
        <authorList>
            <person name="Muyzer G."/>
        </authorList>
    </citation>
    <scope>NUCLEOTIDE SEQUENCE [LARGE SCALE GENOMIC DNA]</scope>
    <source>
        <strain evidence="3 4">ASO4-4</strain>
    </source>
</reference>
<gene>
    <name evidence="3" type="ORF">LZ24_02292</name>
</gene>
<dbReference type="AlphaFoldDB" id="A0A562RMP4"/>
<dbReference type="Gene3D" id="3.90.79.10">
    <property type="entry name" value="Nucleoside Triphosphate Pyrophosphohydrolase"/>
    <property type="match status" value="1"/>
</dbReference>
<evidence type="ECO:0000256" key="1">
    <source>
        <dbReference type="ARBA" id="ARBA00022801"/>
    </source>
</evidence>
<dbReference type="Pfam" id="PF00293">
    <property type="entry name" value="NUDIX"/>
    <property type="match status" value="1"/>
</dbReference>
<comment type="caution">
    <text evidence="3">The sequence shown here is derived from an EMBL/GenBank/DDBJ whole genome shotgun (WGS) entry which is preliminary data.</text>
</comment>
<dbReference type="InterPro" id="IPR000086">
    <property type="entry name" value="NUDIX_hydrolase_dom"/>
</dbReference>
<dbReference type="RefSeq" id="WP_144685408.1">
    <property type="nucleotide sequence ID" value="NZ_VLLC01000018.1"/>
</dbReference>
<protein>
    <submittedName>
        <fullName evidence="3">ADP-ribose pyrophosphatase</fullName>
    </submittedName>
</protein>
<keyword evidence="4" id="KW-1185">Reference proteome</keyword>
<dbReference type="PROSITE" id="PS00893">
    <property type="entry name" value="NUDIX_BOX"/>
    <property type="match status" value="1"/>
</dbReference>
<dbReference type="CDD" id="cd04673">
    <property type="entry name" value="NUDIX_ADPRase"/>
    <property type="match status" value="1"/>
</dbReference>
<dbReference type="PANTHER" id="PTHR43736:SF1">
    <property type="entry name" value="DIHYDRONEOPTERIN TRIPHOSPHATE DIPHOSPHATASE"/>
    <property type="match status" value="1"/>
</dbReference>
<dbReference type="GO" id="GO:0016787">
    <property type="term" value="F:hydrolase activity"/>
    <property type="evidence" value="ECO:0007669"/>
    <property type="project" value="UniProtKB-KW"/>
</dbReference>
<proteinExistence type="predicted"/>
<accession>A0A562RMP4</accession>